<evidence type="ECO:0000313" key="3">
    <source>
        <dbReference type="Proteomes" id="UP000807306"/>
    </source>
</evidence>
<sequence>MSVPMPMGITHPSKAPKPENFGCSKSSCPITPKSRRSRTSDMYPRKAMTTRRCLPNQETKLFISSSKSSLD</sequence>
<dbReference type="Proteomes" id="UP000807306">
    <property type="component" value="Unassembled WGS sequence"/>
</dbReference>
<feature type="region of interest" description="Disordered" evidence="1">
    <location>
        <begin position="1"/>
        <end position="48"/>
    </location>
</feature>
<evidence type="ECO:0000313" key="2">
    <source>
        <dbReference type="EMBL" id="KAF9526225.1"/>
    </source>
</evidence>
<reference evidence="2" key="1">
    <citation type="submission" date="2020-11" db="EMBL/GenBank/DDBJ databases">
        <authorList>
            <consortium name="DOE Joint Genome Institute"/>
            <person name="Ahrendt S."/>
            <person name="Riley R."/>
            <person name="Andreopoulos W."/>
            <person name="Labutti K."/>
            <person name="Pangilinan J."/>
            <person name="Ruiz-Duenas F.J."/>
            <person name="Barrasa J.M."/>
            <person name="Sanchez-Garcia M."/>
            <person name="Camarero S."/>
            <person name="Miyauchi S."/>
            <person name="Serrano A."/>
            <person name="Linde D."/>
            <person name="Babiker R."/>
            <person name="Drula E."/>
            <person name="Ayuso-Fernandez I."/>
            <person name="Pacheco R."/>
            <person name="Padilla G."/>
            <person name="Ferreira P."/>
            <person name="Barriuso J."/>
            <person name="Kellner H."/>
            <person name="Castanera R."/>
            <person name="Alfaro M."/>
            <person name="Ramirez L."/>
            <person name="Pisabarro A.G."/>
            <person name="Kuo A."/>
            <person name="Tritt A."/>
            <person name="Lipzen A."/>
            <person name="He G."/>
            <person name="Yan M."/>
            <person name="Ng V."/>
            <person name="Cullen D."/>
            <person name="Martin F."/>
            <person name="Rosso M.-N."/>
            <person name="Henrissat B."/>
            <person name="Hibbett D."/>
            <person name="Martinez A.T."/>
            <person name="Grigoriev I.V."/>
        </authorList>
    </citation>
    <scope>NUCLEOTIDE SEQUENCE</scope>
    <source>
        <strain evidence="2">CBS 506.95</strain>
    </source>
</reference>
<name>A0A9P6EC17_9AGAR</name>
<protein>
    <submittedName>
        <fullName evidence="2">Uncharacterized protein</fullName>
    </submittedName>
</protein>
<gene>
    <name evidence="2" type="ORF">CPB83DRAFT_858262</name>
</gene>
<dbReference type="AlphaFoldDB" id="A0A9P6EC17"/>
<comment type="caution">
    <text evidence="2">The sequence shown here is derived from an EMBL/GenBank/DDBJ whole genome shotgun (WGS) entry which is preliminary data.</text>
</comment>
<accession>A0A9P6EC17</accession>
<proteinExistence type="predicted"/>
<dbReference type="EMBL" id="MU157874">
    <property type="protein sequence ID" value="KAF9526225.1"/>
    <property type="molecule type" value="Genomic_DNA"/>
</dbReference>
<organism evidence="2 3">
    <name type="scientific">Crepidotus variabilis</name>
    <dbReference type="NCBI Taxonomy" id="179855"/>
    <lineage>
        <taxon>Eukaryota</taxon>
        <taxon>Fungi</taxon>
        <taxon>Dikarya</taxon>
        <taxon>Basidiomycota</taxon>
        <taxon>Agaricomycotina</taxon>
        <taxon>Agaricomycetes</taxon>
        <taxon>Agaricomycetidae</taxon>
        <taxon>Agaricales</taxon>
        <taxon>Agaricineae</taxon>
        <taxon>Crepidotaceae</taxon>
        <taxon>Crepidotus</taxon>
    </lineage>
</organism>
<evidence type="ECO:0000256" key="1">
    <source>
        <dbReference type="SAM" id="MobiDB-lite"/>
    </source>
</evidence>
<keyword evidence="3" id="KW-1185">Reference proteome</keyword>